<evidence type="ECO:0000256" key="1">
    <source>
        <dbReference type="SAM" id="MobiDB-lite"/>
    </source>
</evidence>
<dbReference type="Proteomes" id="UP000054270">
    <property type="component" value="Unassembled WGS sequence"/>
</dbReference>
<evidence type="ECO:0000259" key="2">
    <source>
        <dbReference type="Pfam" id="PF07929"/>
    </source>
</evidence>
<dbReference type="OrthoDB" id="2940229at2759"/>
<sequence>MAGTSTLAYGKRPRDTDPSEKDSVASDTLFSGVKKRRRYTTDVLVSPKLLKIEPKVRSSGPDPYFTLPPATDTWIKLRFQLNRFQGVYRVVQVPINYTFANMHTLIQYLFGWNGSHSHQTRVYTNVEMYKSANRKGSIKSYGQARAYPEGRVIPNLSEEMQEKTLNWWNITNGEAAVYEVVASGKIQGKSQKALGYFSDYSWNYRVEDQELTLGDVWDLDEENNVSKGEFRNRNIGLIYEYELEAPWSIHVTIDDGFYQSECPGNDVFVTDVHGAPSVEEKNHWVSDHPLAAEKAVSDLLLVSSNWKRYCRKELTTRTLPNALVAKVVQTGTMSEKQTEARQAKLEAQAAVIRMHRDEEGKERKRILRAQRRLAREIAARRAFEDSDTPECSEYYSSDLY</sequence>
<dbReference type="OMA" id="PEWEMED"/>
<proteinExistence type="predicted"/>
<dbReference type="SUPFAM" id="SSF159941">
    <property type="entry name" value="MM3350-like"/>
    <property type="match status" value="1"/>
</dbReference>
<feature type="region of interest" description="Disordered" evidence="1">
    <location>
        <begin position="1"/>
        <end position="24"/>
    </location>
</feature>
<dbReference type="EMBL" id="KN817570">
    <property type="protein sequence ID" value="KJA20110.1"/>
    <property type="molecule type" value="Genomic_DNA"/>
</dbReference>
<organism evidence="3 4">
    <name type="scientific">Hypholoma sublateritium (strain FD-334 SS-4)</name>
    <dbReference type="NCBI Taxonomy" id="945553"/>
    <lineage>
        <taxon>Eukaryota</taxon>
        <taxon>Fungi</taxon>
        <taxon>Dikarya</taxon>
        <taxon>Basidiomycota</taxon>
        <taxon>Agaricomycotina</taxon>
        <taxon>Agaricomycetes</taxon>
        <taxon>Agaricomycetidae</taxon>
        <taxon>Agaricales</taxon>
        <taxon>Agaricineae</taxon>
        <taxon>Strophariaceae</taxon>
        <taxon>Hypholoma</taxon>
    </lineage>
</organism>
<dbReference type="Pfam" id="PF07929">
    <property type="entry name" value="PRiA4_ORF3"/>
    <property type="match status" value="1"/>
</dbReference>
<name>A0A0D2PJG5_HYPSF</name>
<dbReference type="InterPro" id="IPR012912">
    <property type="entry name" value="Plasmid_pRiA4b_Orf3-like"/>
</dbReference>
<dbReference type="InterPro" id="IPR024047">
    <property type="entry name" value="MM3350-like_sf"/>
</dbReference>
<gene>
    <name evidence="3" type="ORF">HYPSUDRAFT_88911</name>
</gene>
<evidence type="ECO:0000313" key="3">
    <source>
        <dbReference type="EMBL" id="KJA20110.1"/>
    </source>
</evidence>
<feature type="compositionally biased region" description="Basic and acidic residues" evidence="1">
    <location>
        <begin position="12"/>
        <end position="24"/>
    </location>
</feature>
<evidence type="ECO:0000313" key="4">
    <source>
        <dbReference type="Proteomes" id="UP000054270"/>
    </source>
</evidence>
<protein>
    <recommendedName>
        <fullName evidence="2">Plasmid pRiA4b Orf3-like domain-containing protein</fullName>
    </recommendedName>
</protein>
<reference evidence="4" key="1">
    <citation type="submission" date="2014-04" db="EMBL/GenBank/DDBJ databases">
        <title>Evolutionary Origins and Diversification of the Mycorrhizal Mutualists.</title>
        <authorList>
            <consortium name="DOE Joint Genome Institute"/>
            <consortium name="Mycorrhizal Genomics Consortium"/>
            <person name="Kohler A."/>
            <person name="Kuo A."/>
            <person name="Nagy L.G."/>
            <person name="Floudas D."/>
            <person name="Copeland A."/>
            <person name="Barry K.W."/>
            <person name="Cichocki N."/>
            <person name="Veneault-Fourrey C."/>
            <person name="LaButti K."/>
            <person name="Lindquist E.A."/>
            <person name="Lipzen A."/>
            <person name="Lundell T."/>
            <person name="Morin E."/>
            <person name="Murat C."/>
            <person name="Riley R."/>
            <person name="Ohm R."/>
            <person name="Sun H."/>
            <person name="Tunlid A."/>
            <person name="Henrissat B."/>
            <person name="Grigoriev I.V."/>
            <person name="Hibbett D.S."/>
            <person name="Martin F."/>
        </authorList>
    </citation>
    <scope>NUCLEOTIDE SEQUENCE [LARGE SCALE GENOMIC DNA]</scope>
    <source>
        <strain evidence="4">FD-334 SS-4</strain>
    </source>
</reference>
<dbReference type="AlphaFoldDB" id="A0A0D2PJG5"/>
<dbReference type="Gene3D" id="3.10.290.30">
    <property type="entry name" value="MM3350-like"/>
    <property type="match status" value="1"/>
</dbReference>
<feature type="domain" description="Plasmid pRiA4b Orf3-like" evidence="2">
    <location>
        <begin position="85"/>
        <end position="137"/>
    </location>
</feature>
<keyword evidence="4" id="KW-1185">Reference proteome</keyword>
<accession>A0A0D2PJG5</accession>